<proteinExistence type="predicted"/>
<keyword evidence="2 7" id="KW-0732">Signal</keyword>
<evidence type="ECO:0000256" key="5">
    <source>
        <dbReference type="ARBA" id="ARBA00023288"/>
    </source>
</evidence>
<evidence type="ECO:0008006" key="10">
    <source>
        <dbReference type="Google" id="ProtNLM"/>
    </source>
</evidence>
<keyword evidence="1" id="KW-1003">Cell membrane</keyword>
<evidence type="ECO:0000256" key="2">
    <source>
        <dbReference type="ARBA" id="ARBA00022729"/>
    </source>
</evidence>
<keyword evidence="5" id="KW-0449">Lipoprotein</keyword>
<gene>
    <name evidence="8" type="ORF">EXE63_17030</name>
</gene>
<feature type="chain" id="PRO_5038708219" description="Lipoprotein LpqH" evidence="7">
    <location>
        <begin position="23"/>
        <end position="171"/>
    </location>
</feature>
<evidence type="ECO:0000313" key="8">
    <source>
        <dbReference type="EMBL" id="QIV82393.1"/>
    </source>
</evidence>
<evidence type="ECO:0000256" key="1">
    <source>
        <dbReference type="ARBA" id="ARBA00022475"/>
    </source>
</evidence>
<sequence length="171" mass="16441">MKRGFVVAVSSAALLIAGLSGCSSDDKSSSSSASSETSAAVTSEETAASATESPTAATGSGTTRVVIDGAEQSVNGSIVCAAMGGNVNIAIGEATTGIAAVVSEGDAPTVTSVGLGNVNGVTLGYAAGAGGEATAEKDGNTYKITGTATGVDMANPMTPVNKPFEIEVTCP</sequence>
<evidence type="ECO:0000256" key="4">
    <source>
        <dbReference type="ARBA" id="ARBA00023139"/>
    </source>
</evidence>
<evidence type="ECO:0000256" key="3">
    <source>
        <dbReference type="ARBA" id="ARBA00023136"/>
    </source>
</evidence>
<dbReference type="Pfam" id="PF05481">
    <property type="entry name" value="Myco_19_kDa"/>
    <property type="match status" value="1"/>
</dbReference>
<dbReference type="InterPro" id="IPR008691">
    <property type="entry name" value="LpqH"/>
</dbReference>
<dbReference type="RefSeq" id="WP_168142912.1">
    <property type="nucleotide sequence ID" value="NZ_CP038799.1"/>
</dbReference>
<feature type="region of interest" description="Disordered" evidence="6">
    <location>
        <begin position="21"/>
        <end position="63"/>
    </location>
</feature>
<keyword evidence="4" id="KW-0564">Palmitate</keyword>
<evidence type="ECO:0000256" key="6">
    <source>
        <dbReference type="SAM" id="MobiDB-lite"/>
    </source>
</evidence>
<dbReference type="GO" id="GO:0016020">
    <property type="term" value="C:membrane"/>
    <property type="evidence" value="ECO:0007669"/>
    <property type="project" value="InterPro"/>
</dbReference>
<evidence type="ECO:0000256" key="7">
    <source>
        <dbReference type="SAM" id="SignalP"/>
    </source>
</evidence>
<dbReference type="PROSITE" id="PS51257">
    <property type="entry name" value="PROKAR_LIPOPROTEIN"/>
    <property type="match status" value="1"/>
</dbReference>
<feature type="signal peptide" evidence="7">
    <location>
        <begin position="1"/>
        <end position="22"/>
    </location>
</feature>
<name>A0A6H0S4G4_9MYCO</name>
<dbReference type="Proteomes" id="UP000501849">
    <property type="component" value="Chromosome"/>
</dbReference>
<organism evidence="8 9">
    <name type="scientific">Mycolicibacterium frederiksbergense</name>
    <dbReference type="NCBI Taxonomy" id="117567"/>
    <lineage>
        <taxon>Bacteria</taxon>
        <taxon>Bacillati</taxon>
        <taxon>Actinomycetota</taxon>
        <taxon>Actinomycetes</taxon>
        <taxon>Mycobacteriales</taxon>
        <taxon>Mycobacteriaceae</taxon>
        <taxon>Mycolicibacterium</taxon>
    </lineage>
</organism>
<keyword evidence="3" id="KW-0472">Membrane</keyword>
<accession>A0A6H0S4G4</accession>
<dbReference type="AlphaFoldDB" id="A0A6H0S4G4"/>
<reference evidence="8 9" key="1">
    <citation type="submission" date="2019-04" db="EMBL/GenBank/DDBJ databases">
        <title>Draft, Whole-Genome Sequence of the Anthracene-degrading Mycobacterium frederiksbergense LB501T, Isolated from a Polycyclic Aromatic Hydrocarbon (PAH)-Contaminated Soil.</title>
        <authorList>
            <person name="Augelletti F."/>
        </authorList>
    </citation>
    <scope>NUCLEOTIDE SEQUENCE [LARGE SCALE GENOMIC DNA]</scope>
    <source>
        <strain evidence="8 9">LB 501T</strain>
    </source>
</reference>
<dbReference type="EMBL" id="CP038799">
    <property type="protein sequence ID" value="QIV82393.1"/>
    <property type="molecule type" value="Genomic_DNA"/>
</dbReference>
<keyword evidence="9" id="KW-1185">Reference proteome</keyword>
<protein>
    <recommendedName>
        <fullName evidence="10">Lipoprotein LpqH</fullName>
    </recommendedName>
</protein>
<dbReference type="KEGG" id="mfre:EXE63_17030"/>
<evidence type="ECO:0000313" key="9">
    <source>
        <dbReference type="Proteomes" id="UP000501849"/>
    </source>
</evidence>